<dbReference type="Proteomes" id="UP001153292">
    <property type="component" value="Chromosome 4"/>
</dbReference>
<accession>A0ABN8BF72</accession>
<gene>
    <name evidence="1" type="ORF">CHILSU_LOCUS8732</name>
</gene>
<sequence length="189" mass="21960">MDFEVPAVLAIRSILPDAKILGCFFHLARCLWRKAKQLGATKSKHGKIYVKLCSVLSHLPLHLISEEWLYKMEDCPKGKGIIAFDDYFVSTWLENDIYFPIWCTYNKDHKTNNIVVWHNHVKRYMKSKINFLNGIMKDGSFYCNKLKKTNNISRRSAETVATKEKINLTLQELINGQITVGHCLEKLRL</sequence>
<proteinExistence type="predicted"/>
<organism evidence="1 2">
    <name type="scientific">Chilo suppressalis</name>
    <name type="common">Asiatic rice borer moth</name>
    <dbReference type="NCBI Taxonomy" id="168631"/>
    <lineage>
        <taxon>Eukaryota</taxon>
        <taxon>Metazoa</taxon>
        <taxon>Ecdysozoa</taxon>
        <taxon>Arthropoda</taxon>
        <taxon>Hexapoda</taxon>
        <taxon>Insecta</taxon>
        <taxon>Pterygota</taxon>
        <taxon>Neoptera</taxon>
        <taxon>Endopterygota</taxon>
        <taxon>Lepidoptera</taxon>
        <taxon>Glossata</taxon>
        <taxon>Ditrysia</taxon>
        <taxon>Pyraloidea</taxon>
        <taxon>Crambidae</taxon>
        <taxon>Crambinae</taxon>
        <taxon>Chilo</taxon>
    </lineage>
</organism>
<evidence type="ECO:0008006" key="3">
    <source>
        <dbReference type="Google" id="ProtNLM"/>
    </source>
</evidence>
<dbReference type="EMBL" id="OU963897">
    <property type="protein sequence ID" value="CAH0405370.1"/>
    <property type="molecule type" value="Genomic_DNA"/>
</dbReference>
<reference evidence="1" key="1">
    <citation type="submission" date="2021-12" db="EMBL/GenBank/DDBJ databases">
        <authorList>
            <person name="King R."/>
        </authorList>
    </citation>
    <scope>NUCLEOTIDE SEQUENCE</scope>
</reference>
<protein>
    <recommendedName>
        <fullName evidence="3">MULE transposase domain-containing protein</fullName>
    </recommendedName>
</protein>
<name>A0ABN8BF72_CHISP</name>
<keyword evidence="2" id="KW-1185">Reference proteome</keyword>
<evidence type="ECO:0000313" key="1">
    <source>
        <dbReference type="EMBL" id="CAH0405370.1"/>
    </source>
</evidence>
<evidence type="ECO:0000313" key="2">
    <source>
        <dbReference type="Proteomes" id="UP001153292"/>
    </source>
</evidence>